<comment type="caution">
    <text evidence="2">The sequence shown here is derived from an EMBL/GenBank/DDBJ whole genome shotgun (WGS) entry which is preliminary data.</text>
</comment>
<gene>
    <name evidence="2" type="ORF">EVA_03749</name>
</gene>
<accession>J9H3C7</accession>
<feature type="compositionally biased region" description="Polar residues" evidence="1">
    <location>
        <begin position="33"/>
        <end position="42"/>
    </location>
</feature>
<sequence>MAGLLTLFLLSDSLPGSILPVAGSKSPQHQDDGTYSSGTVQDSHLIPF</sequence>
<reference evidence="2" key="1">
    <citation type="journal article" date="2012" name="PLoS ONE">
        <title>Gene sets for utilization of primary and secondary nutrition supplies in the distal gut of endangered iberian lynx.</title>
        <authorList>
            <person name="Alcaide M."/>
            <person name="Messina E."/>
            <person name="Richter M."/>
            <person name="Bargiela R."/>
            <person name="Peplies J."/>
            <person name="Huws S.A."/>
            <person name="Newbold C.J."/>
            <person name="Golyshin P.N."/>
            <person name="Simon M.A."/>
            <person name="Lopez G."/>
            <person name="Yakimov M.M."/>
            <person name="Ferrer M."/>
        </authorList>
    </citation>
    <scope>NUCLEOTIDE SEQUENCE</scope>
</reference>
<proteinExistence type="predicted"/>
<dbReference type="AlphaFoldDB" id="J9H3C7"/>
<evidence type="ECO:0000256" key="1">
    <source>
        <dbReference type="SAM" id="MobiDB-lite"/>
    </source>
</evidence>
<name>J9H3C7_9ZZZZ</name>
<protein>
    <submittedName>
        <fullName evidence="2">Uncharacterized protein</fullName>
    </submittedName>
</protein>
<organism evidence="2">
    <name type="scientific">gut metagenome</name>
    <dbReference type="NCBI Taxonomy" id="749906"/>
    <lineage>
        <taxon>unclassified sequences</taxon>
        <taxon>metagenomes</taxon>
        <taxon>organismal metagenomes</taxon>
    </lineage>
</organism>
<feature type="region of interest" description="Disordered" evidence="1">
    <location>
        <begin position="21"/>
        <end position="48"/>
    </location>
</feature>
<evidence type="ECO:0000313" key="2">
    <source>
        <dbReference type="EMBL" id="EJX08135.1"/>
    </source>
</evidence>
<dbReference type="EMBL" id="AMCI01000696">
    <property type="protein sequence ID" value="EJX08135.1"/>
    <property type="molecule type" value="Genomic_DNA"/>
</dbReference>